<dbReference type="InterPro" id="IPR052337">
    <property type="entry name" value="SAT4-like"/>
</dbReference>
<feature type="transmembrane region" description="Helical" evidence="6">
    <location>
        <begin position="271"/>
        <end position="293"/>
    </location>
</feature>
<keyword evidence="2 6" id="KW-0812">Transmembrane</keyword>
<gene>
    <name evidence="8" type="ORF">TCE0_050f18176</name>
</gene>
<keyword evidence="3 6" id="KW-1133">Transmembrane helix</keyword>
<keyword evidence="4 6" id="KW-0472">Membrane</keyword>
<evidence type="ECO:0000256" key="1">
    <source>
        <dbReference type="ARBA" id="ARBA00004141"/>
    </source>
</evidence>
<dbReference type="EMBL" id="DF933846">
    <property type="protein sequence ID" value="GAM43396.1"/>
    <property type="molecule type" value="Genomic_DNA"/>
</dbReference>
<name>A0A0B8N2G3_TALPI</name>
<dbReference type="InterPro" id="IPR049326">
    <property type="entry name" value="Rhodopsin_dom_fungi"/>
</dbReference>
<evidence type="ECO:0000256" key="4">
    <source>
        <dbReference type="ARBA" id="ARBA00023136"/>
    </source>
</evidence>
<feature type="transmembrane region" description="Helical" evidence="6">
    <location>
        <begin position="201"/>
        <end position="220"/>
    </location>
</feature>
<evidence type="ECO:0000259" key="7">
    <source>
        <dbReference type="Pfam" id="PF20684"/>
    </source>
</evidence>
<evidence type="ECO:0000256" key="2">
    <source>
        <dbReference type="ARBA" id="ARBA00022692"/>
    </source>
</evidence>
<dbReference type="Pfam" id="PF20684">
    <property type="entry name" value="Fung_rhodopsin"/>
    <property type="match status" value="1"/>
</dbReference>
<evidence type="ECO:0000313" key="9">
    <source>
        <dbReference type="Proteomes" id="UP000053095"/>
    </source>
</evidence>
<feature type="transmembrane region" description="Helical" evidence="6">
    <location>
        <begin position="25"/>
        <end position="45"/>
    </location>
</feature>
<feature type="transmembrane region" description="Helical" evidence="6">
    <location>
        <begin position="115"/>
        <end position="138"/>
    </location>
</feature>
<organism evidence="8 9">
    <name type="scientific">Talaromyces pinophilus</name>
    <name type="common">Penicillium pinophilum</name>
    <dbReference type="NCBI Taxonomy" id="128442"/>
    <lineage>
        <taxon>Eukaryota</taxon>
        <taxon>Fungi</taxon>
        <taxon>Dikarya</taxon>
        <taxon>Ascomycota</taxon>
        <taxon>Pezizomycotina</taxon>
        <taxon>Eurotiomycetes</taxon>
        <taxon>Eurotiomycetidae</taxon>
        <taxon>Eurotiales</taxon>
        <taxon>Trichocomaceae</taxon>
        <taxon>Talaromyces</taxon>
        <taxon>Talaromyces sect. Talaromyces</taxon>
    </lineage>
</organism>
<feature type="transmembrane region" description="Helical" evidence="6">
    <location>
        <begin position="150"/>
        <end position="169"/>
    </location>
</feature>
<reference evidence="9" key="1">
    <citation type="journal article" date="2015" name="Genome Announc.">
        <title>Draft genome sequence of Talaromyces cellulolyticus strain Y-94, a source of lignocellulosic biomass-degrading enzymes.</title>
        <authorList>
            <person name="Fujii T."/>
            <person name="Koike H."/>
            <person name="Sawayama S."/>
            <person name="Yano S."/>
            <person name="Inoue H."/>
        </authorList>
    </citation>
    <scope>NUCLEOTIDE SEQUENCE [LARGE SCALE GENOMIC DNA]</scope>
    <source>
        <strain evidence="9">Y-94</strain>
    </source>
</reference>
<dbReference type="AlphaFoldDB" id="A0A0B8N2G3"/>
<accession>A0A0B8N2G3</accession>
<protein>
    <recommendedName>
        <fullName evidence="7">Rhodopsin domain-containing protein</fullName>
    </recommendedName>
</protein>
<evidence type="ECO:0000256" key="6">
    <source>
        <dbReference type="SAM" id="Phobius"/>
    </source>
</evidence>
<keyword evidence="9" id="KW-1185">Reference proteome</keyword>
<feature type="domain" description="Rhodopsin" evidence="7">
    <location>
        <begin position="47"/>
        <end position="295"/>
    </location>
</feature>
<feature type="transmembrane region" description="Helical" evidence="6">
    <location>
        <begin position="65"/>
        <end position="85"/>
    </location>
</feature>
<dbReference type="GO" id="GO:0016020">
    <property type="term" value="C:membrane"/>
    <property type="evidence" value="ECO:0007669"/>
    <property type="project" value="UniProtKB-SubCell"/>
</dbReference>
<feature type="transmembrane region" description="Helical" evidence="6">
    <location>
        <begin position="232"/>
        <end position="251"/>
    </location>
</feature>
<dbReference type="PANTHER" id="PTHR33048:SF108">
    <property type="entry name" value="INTEGRAL MEMBRANE PROTEIN"/>
    <property type="match status" value="1"/>
</dbReference>
<comment type="subcellular location">
    <subcellularLocation>
        <location evidence="1">Membrane</location>
        <topology evidence="1">Multi-pass membrane protein</topology>
    </subcellularLocation>
</comment>
<evidence type="ECO:0000256" key="3">
    <source>
        <dbReference type="ARBA" id="ARBA00022989"/>
    </source>
</evidence>
<dbReference type="Proteomes" id="UP000053095">
    <property type="component" value="Unassembled WGS sequence"/>
</dbReference>
<dbReference type="PANTHER" id="PTHR33048">
    <property type="entry name" value="PTH11-LIKE INTEGRAL MEMBRANE PROTEIN (AFU_ORTHOLOGUE AFUA_5G11245)"/>
    <property type="match status" value="1"/>
</dbReference>
<sequence length="385" mass="42118">MSGTDLPALDSPSGVTPDFAHPKDALRTVLFVTQCLCIPIVSILVMLRLHVRIRFQQQLGVDESLIVDAVGGALLQSLKLLFMAYGTSAILLSKHGGGCYQYELYRSEVVEFLKISYIATLFYAPMALFVKVALLTLLARVFKPYRKWVVFIYVILGVVLTYYVPAFIIKARICSPISVYWNSTDNGGSCLNQGKVIVADSVMSVVTDLAILILPLPLTWSLQMPLEKKLKVIGLLSAGWLATGFSLYRLVMIVQDGQSPDQTIVFTRVMLTGNAEGAVGLICACLPALNILISRTRKGSSYYAKQELHNGSRLQLSKIRGPKSHHRSGMNRNLDHGTAFGSDERVLISNAGASYSSHDCPDQTPLDGVIMKSVALSQSVEITDT</sequence>
<comment type="similarity">
    <text evidence="5">Belongs to the SAT4 family.</text>
</comment>
<evidence type="ECO:0000256" key="5">
    <source>
        <dbReference type="ARBA" id="ARBA00038359"/>
    </source>
</evidence>
<evidence type="ECO:0000313" key="8">
    <source>
        <dbReference type="EMBL" id="GAM43396.1"/>
    </source>
</evidence>
<proteinExistence type="inferred from homology"/>